<proteinExistence type="predicted"/>
<dbReference type="GeneID" id="7452102"/>
<evidence type="ECO:0000313" key="3">
    <source>
        <dbReference type="Proteomes" id="UP000001449"/>
    </source>
</evidence>
<evidence type="ECO:0008006" key="4">
    <source>
        <dbReference type="Google" id="ProtNLM"/>
    </source>
</evidence>
<keyword evidence="1" id="KW-0175">Coiled coil</keyword>
<keyword evidence="3" id="KW-1185">Reference proteome</keyword>
<dbReference type="OMA" id="WAHQQAR"/>
<dbReference type="AlphaFoldDB" id="B8BWC1"/>
<dbReference type="EMBL" id="CM000640">
    <property type="protein sequence ID" value="EED94493.1"/>
    <property type="molecule type" value="Genomic_DNA"/>
</dbReference>
<dbReference type="HOGENOM" id="CLU_570322_0_0_1"/>
<evidence type="ECO:0000313" key="2">
    <source>
        <dbReference type="EMBL" id="EED94493.1"/>
    </source>
</evidence>
<feature type="coiled-coil region" evidence="1">
    <location>
        <begin position="292"/>
        <end position="332"/>
    </location>
</feature>
<sequence>MSHVNISNSTLPTSISAEVKEAQSMFPSVNVLTSTPHFLIATYERTPYTRIKMTLTFPDGYPSHPLVVNIDQDALVPQGLKKKLEKELNGLANERAKLTQYDQVRVVWERLTTFVDTNMFVPCWKELKKCVDLVQSSNTKATAKGKQSTMSIIETKGKIQLSLHNEAYYYKCSILIDPAYPDFSSGKSCNLQIQSTNFPPTIETMLTAQAQEIVRRMQEGLSRERALLMSNPIRLPKNFHLHDDDNNSIKSRITNETIKNIKHDTETLKRVCELRNAESASKYNHNAGYQDLKVLAKDRKDARRTINKLTEAERMADLKLEEKQRANKLEEAKLIEGYYDVYEGSHEPQPCLYVLVKFLVDKVRGLVGETCPCCTERVLPVDPDELKLMYGSNSHQVNNQKHPKATKKKMKPMRCYCGCWYHKSCLNTFLTEPPFGIECPTENCGRRVFHPDWPGDIKQLEREWAAREARKREVEDAMLFL</sequence>
<dbReference type="KEGG" id="tps:THAPSDRAFT_21994"/>
<protein>
    <recommendedName>
        <fullName evidence="4">RWD domain-containing protein</fullName>
    </recommendedName>
</protein>
<reference evidence="2 3" key="1">
    <citation type="journal article" date="2004" name="Science">
        <title>The genome of the diatom Thalassiosira pseudonana: ecology, evolution, and metabolism.</title>
        <authorList>
            <person name="Armbrust E.V."/>
            <person name="Berges J.A."/>
            <person name="Bowler C."/>
            <person name="Green B.R."/>
            <person name="Martinez D."/>
            <person name="Putnam N.H."/>
            <person name="Zhou S."/>
            <person name="Allen A.E."/>
            <person name="Apt K.E."/>
            <person name="Bechner M."/>
            <person name="Brzezinski M.A."/>
            <person name="Chaal B.K."/>
            <person name="Chiovitti A."/>
            <person name="Davis A.K."/>
            <person name="Demarest M.S."/>
            <person name="Detter J.C."/>
            <person name="Glavina T."/>
            <person name="Goodstein D."/>
            <person name="Hadi M.Z."/>
            <person name="Hellsten U."/>
            <person name="Hildebrand M."/>
            <person name="Jenkins B.D."/>
            <person name="Jurka J."/>
            <person name="Kapitonov V.V."/>
            <person name="Kroger N."/>
            <person name="Lau W.W."/>
            <person name="Lane T.W."/>
            <person name="Larimer F.W."/>
            <person name="Lippmeier J.C."/>
            <person name="Lucas S."/>
            <person name="Medina M."/>
            <person name="Montsant A."/>
            <person name="Obornik M."/>
            <person name="Parker M.S."/>
            <person name="Palenik B."/>
            <person name="Pazour G.J."/>
            <person name="Richardson P.M."/>
            <person name="Rynearson T.A."/>
            <person name="Saito M.A."/>
            <person name="Schwartz D.C."/>
            <person name="Thamatrakoln K."/>
            <person name="Valentin K."/>
            <person name="Vardi A."/>
            <person name="Wilkerson F.P."/>
            <person name="Rokhsar D.S."/>
        </authorList>
    </citation>
    <scope>NUCLEOTIDE SEQUENCE [LARGE SCALE GENOMIC DNA]</scope>
    <source>
        <strain evidence="2 3">CCMP1335</strain>
    </source>
</reference>
<gene>
    <name evidence="2" type="ORF">THAPSDRAFT_21994</name>
</gene>
<dbReference type="PANTHER" id="PTHR40237:SF1">
    <property type="entry name" value="LD44813P"/>
    <property type="match status" value="1"/>
</dbReference>
<dbReference type="PANTHER" id="PTHR40237">
    <property type="entry name" value="LD44813P"/>
    <property type="match status" value="1"/>
</dbReference>
<organism evidence="2 3">
    <name type="scientific">Thalassiosira pseudonana</name>
    <name type="common">Marine diatom</name>
    <name type="synonym">Cyclotella nana</name>
    <dbReference type="NCBI Taxonomy" id="35128"/>
    <lineage>
        <taxon>Eukaryota</taxon>
        <taxon>Sar</taxon>
        <taxon>Stramenopiles</taxon>
        <taxon>Ochrophyta</taxon>
        <taxon>Bacillariophyta</taxon>
        <taxon>Coscinodiscophyceae</taxon>
        <taxon>Thalassiosirophycidae</taxon>
        <taxon>Thalassiosirales</taxon>
        <taxon>Thalassiosiraceae</taxon>
        <taxon>Thalassiosira</taxon>
    </lineage>
</organism>
<dbReference type="RefSeq" id="XP_002289057.1">
    <property type="nucleotide sequence ID" value="XM_002289021.1"/>
</dbReference>
<dbReference type="InParanoid" id="B8BWC1"/>
<dbReference type="PaxDb" id="35128-Thaps21994"/>
<accession>B8BWC1</accession>
<dbReference type="Proteomes" id="UP000001449">
    <property type="component" value="Chromosome 3"/>
</dbReference>
<dbReference type="eggNOG" id="ENOG502QQF2">
    <property type="taxonomic scope" value="Eukaryota"/>
</dbReference>
<reference evidence="2 3" key="2">
    <citation type="journal article" date="2008" name="Nature">
        <title>The Phaeodactylum genome reveals the evolutionary history of diatom genomes.</title>
        <authorList>
            <person name="Bowler C."/>
            <person name="Allen A.E."/>
            <person name="Badger J.H."/>
            <person name="Grimwood J."/>
            <person name="Jabbari K."/>
            <person name="Kuo A."/>
            <person name="Maheswari U."/>
            <person name="Martens C."/>
            <person name="Maumus F."/>
            <person name="Otillar R.P."/>
            <person name="Rayko E."/>
            <person name="Salamov A."/>
            <person name="Vandepoele K."/>
            <person name="Beszteri B."/>
            <person name="Gruber A."/>
            <person name="Heijde M."/>
            <person name="Katinka M."/>
            <person name="Mock T."/>
            <person name="Valentin K."/>
            <person name="Verret F."/>
            <person name="Berges J.A."/>
            <person name="Brownlee C."/>
            <person name="Cadoret J.P."/>
            <person name="Chiovitti A."/>
            <person name="Choi C.J."/>
            <person name="Coesel S."/>
            <person name="De Martino A."/>
            <person name="Detter J.C."/>
            <person name="Durkin C."/>
            <person name="Falciatore A."/>
            <person name="Fournet J."/>
            <person name="Haruta M."/>
            <person name="Huysman M.J."/>
            <person name="Jenkins B.D."/>
            <person name="Jiroutova K."/>
            <person name="Jorgensen R.E."/>
            <person name="Joubert Y."/>
            <person name="Kaplan A."/>
            <person name="Kroger N."/>
            <person name="Kroth P.G."/>
            <person name="La Roche J."/>
            <person name="Lindquist E."/>
            <person name="Lommer M."/>
            <person name="Martin-Jezequel V."/>
            <person name="Lopez P.J."/>
            <person name="Lucas S."/>
            <person name="Mangogna M."/>
            <person name="McGinnis K."/>
            <person name="Medlin L.K."/>
            <person name="Montsant A."/>
            <person name="Oudot-Le Secq M.P."/>
            <person name="Napoli C."/>
            <person name="Obornik M."/>
            <person name="Parker M.S."/>
            <person name="Petit J.L."/>
            <person name="Porcel B.M."/>
            <person name="Poulsen N."/>
            <person name="Robison M."/>
            <person name="Rychlewski L."/>
            <person name="Rynearson T.A."/>
            <person name="Schmutz J."/>
            <person name="Shapiro H."/>
            <person name="Siaut M."/>
            <person name="Stanley M."/>
            <person name="Sussman M.R."/>
            <person name="Taylor A.R."/>
            <person name="Vardi A."/>
            <person name="von Dassow P."/>
            <person name="Vyverman W."/>
            <person name="Willis A."/>
            <person name="Wyrwicz L.S."/>
            <person name="Rokhsar D.S."/>
            <person name="Weissenbach J."/>
            <person name="Armbrust E.V."/>
            <person name="Green B.R."/>
            <person name="Van de Peer Y."/>
            <person name="Grigoriev I.V."/>
        </authorList>
    </citation>
    <scope>NUCLEOTIDE SEQUENCE [LARGE SCALE GENOMIC DNA]</scope>
    <source>
        <strain evidence="2 3">CCMP1335</strain>
    </source>
</reference>
<name>B8BWC1_THAPS</name>
<evidence type="ECO:0000256" key="1">
    <source>
        <dbReference type="SAM" id="Coils"/>
    </source>
</evidence>